<proteinExistence type="predicted"/>
<accession>X7ZWU1</accession>
<protein>
    <submittedName>
        <fullName evidence="1">Oxidoreductase, FAD-binding domain protein</fullName>
    </submittedName>
</protein>
<organism evidence="1">
    <name type="scientific">Mycobacterium xenopi 4042</name>
    <dbReference type="NCBI Taxonomy" id="1299334"/>
    <lineage>
        <taxon>Bacteria</taxon>
        <taxon>Bacillati</taxon>
        <taxon>Actinomycetota</taxon>
        <taxon>Actinomycetes</taxon>
        <taxon>Mycobacteriales</taxon>
        <taxon>Mycobacteriaceae</taxon>
        <taxon>Mycobacterium</taxon>
    </lineage>
</organism>
<evidence type="ECO:0000313" key="1">
    <source>
        <dbReference type="EMBL" id="EUA24077.1"/>
    </source>
</evidence>
<reference evidence="1" key="1">
    <citation type="submission" date="2014-01" db="EMBL/GenBank/DDBJ databases">
        <authorList>
            <person name="Brown-Elliot B."/>
            <person name="Wallace R."/>
            <person name="Lenaerts A."/>
            <person name="Ordway D."/>
            <person name="DeGroote M.A."/>
            <person name="Parker T."/>
            <person name="Sizemore C."/>
            <person name="Tallon L.J."/>
            <person name="Sadzewicz L.K."/>
            <person name="Sengamalay N."/>
            <person name="Fraser C.M."/>
            <person name="Hine E."/>
            <person name="Shefchek K.A."/>
            <person name="Das S.P."/>
            <person name="Tettelin H."/>
        </authorList>
    </citation>
    <scope>NUCLEOTIDE SEQUENCE [LARGE SCALE GENOMIC DNA]</scope>
    <source>
        <strain evidence="1">4042</strain>
    </source>
</reference>
<dbReference type="PATRIC" id="fig|1299334.3.peg.6830"/>
<name>X7ZWU1_MYCXE</name>
<sequence length="51" mass="5473">MPDGHLPHLHAPQNRGRVRNLTTGAVSTAPDEDVQICVSVPLGDVELAYKP</sequence>
<dbReference type="AlphaFoldDB" id="X7ZWU1"/>
<comment type="caution">
    <text evidence="1">The sequence shown here is derived from an EMBL/GenBank/DDBJ whole genome shotgun (WGS) entry which is preliminary data.</text>
</comment>
<gene>
    <name evidence="1" type="ORF">I553_8430</name>
</gene>
<dbReference type="EMBL" id="JAOB01000067">
    <property type="protein sequence ID" value="EUA24077.1"/>
    <property type="molecule type" value="Genomic_DNA"/>
</dbReference>